<sequence>MLKSKKGTIRDDDDDGDDHDDFFGTFRLDDNRDDHDHDHCDKVDNGGRLASLRDQA</sequence>
<dbReference type="Proteomes" id="UP001302812">
    <property type="component" value="Unassembled WGS sequence"/>
</dbReference>
<dbReference type="EMBL" id="MU853366">
    <property type="protein sequence ID" value="KAK4108094.1"/>
    <property type="molecule type" value="Genomic_DNA"/>
</dbReference>
<protein>
    <submittedName>
        <fullName evidence="2">Uncharacterized protein</fullName>
    </submittedName>
</protein>
<dbReference type="RefSeq" id="XP_064665664.1">
    <property type="nucleotide sequence ID" value="XM_064818213.1"/>
</dbReference>
<proteinExistence type="predicted"/>
<evidence type="ECO:0000313" key="3">
    <source>
        <dbReference type="Proteomes" id="UP001302812"/>
    </source>
</evidence>
<reference evidence="2" key="1">
    <citation type="journal article" date="2023" name="Mol. Phylogenet. Evol.">
        <title>Genome-scale phylogeny and comparative genomics of the fungal order Sordariales.</title>
        <authorList>
            <person name="Hensen N."/>
            <person name="Bonometti L."/>
            <person name="Westerberg I."/>
            <person name="Brannstrom I.O."/>
            <person name="Guillou S."/>
            <person name="Cros-Aarteil S."/>
            <person name="Calhoun S."/>
            <person name="Haridas S."/>
            <person name="Kuo A."/>
            <person name="Mondo S."/>
            <person name="Pangilinan J."/>
            <person name="Riley R."/>
            <person name="LaButti K."/>
            <person name="Andreopoulos B."/>
            <person name="Lipzen A."/>
            <person name="Chen C."/>
            <person name="Yan M."/>
            <person name="Daum C."/>
            <person name="Ng V."/>
            <person name="Clum A."/>
            <person name="Steindorff A."/>
            <person name="Ohm R.A."/>
            <person name="Martin F."/>
            <person name="Silar P."/>
            <person name="Natvig D.O."/>
            <person name="Lalanne C."/>
            <person name="Gautier V."/>
            <person name="Ament-Velasquez S.L."/>
            <person name="Kruys A."/>
            <person name="Hutchinson M.I."/>
            <person name="Powell A.J."/>
            <person name="Barry K."/>
            <person name="Miller A.N."/>
            <person name="Grigoriev I.V."/>
            <person name="Debuchy R."/>
            <person name="Gladieux P."/>
            <person name="Hiltunen Thoren M."/>
            <person name="Johannesson H."/>
        </authorList>
    </citation>
    <scope>NUCLEOTIDE SEQUENCE</scope>
    <source>
        <strain evidence="2">CBS 508.74</strain>
    </source>
</reference>
<organism evidence="2 3">
    <name type="scientific">Canariomyces notabilis</name>
    <dbReference type="NCBI Taxonomy" id="2074819"/>
    <lineage>
        <taxon>Eukaryota</taxon>
        <taxon>Fungi</taxon>
        <taxon>Dikarya</taxon>
        <taxon>Ascomycota</taxon>
        <taxon>Pezizomycotina</taxon>
        <taxon>Sordariomycetes</taxon>
        <taxon>Sordariomycetidae</taxon>
        <taxon>Sordariales</taxon>
        <taxon>Chaetomiaceae</taxon>
        <taxon>Canariomyces</taxon>
    </lineage>
</organism>
<dbReference type="AlphaFoldDB" id="A0AAN6QG02"/>
<feature type="region of interest" description="Disordered" evidence="1">
    <location>
        <begin position="27"/>
        <end position="56"/>
    </location>
</feature>
<gene>
    <name evidence="2" type="ORF">N656DRAFT_802165</name>
</gene>
<evidence type="ECO:0000313" key="2">
    <source>
        <dbReference type="EMBL" id="KAK4108094.1"/>
    </source>
</evidence>
<name>A0AAN6QG02_9PEZI</name>
<accession>A0AAN6QG02</accession>
<evidence type="ECO:0000256" key="1">
    <source>
        <dbReference type="SAM" id="MobiDB-lite"/>
    </source>
</evidence>
<comment type="caution">
    <text evidence="2">The sequence shown here is derived from an EMBL/GenBank/DDBJ whole genome shotgun (WGS) entry which is preliminary data.</text>
</comment>
<reference evidence="2" key="2">
    <citation type="submission" date="2023-05" db="EMBL/GenBank/DDBJ databases">
        <authorList>
            <consortium name="Lawrence Berkeley National Laboratory"/>
            <person name="Steindorff A."/>
            <person name="Hensen N."/>
            <person name="Bonometti L."/>
            <person name="Westerberg I."/>
            <person name="Brannstrom I.O."/>
            <person name="Guillou S."/>
            <person name="Cros-Aarteil S."/>
            <person name="Calhoun S."/>
            <person name="Haridas S."/>
            <person name="Kuo A."/>
            <person name="Mondo S."/>
            <person name="Pangilinan J."/>
            <person name="Riley R."/>
            <person name="Labutti K."/>
            <person name="Andreopoulos B."/>
            <person name="Lipzen A."/>
            <person name="Chen C."/>
            <person name="Yanf M."/>
            <person name="Daum C."/>
            <person name="Ng V."/>
            <person name="Clum A."/>
            <person name="Ohm R."/>
            <person name="Martin F."/>
            <person name="Silar P."/>
            <person name="Natvig D."/>
            <person name="Lalanne C."/>
            <person name="Gautier V."/>
            <person name="Ament-Velasquez S.L."/>
            <person name="Kruys A."/>
            <person name="Hutchinson M.I."/>
            <person name="Powell A.J."/>
            <person name="Barry K."/>
            <person name="Miller A.N."/>
            <person name="Grigoriev I.V."/>
            <person name="Debuchy R."/>
            <person name="Gladieux P."/>
            <person name="Thoren M.H."/>
            <person name="Johannesson H."/>
        </authorList>
    </citation>
    <scope>NUCLEOTIDE SEQUENCE</scope>
    <source>
        <strain evidence="2">CBS 508.74</strain>
    </source>
</reference>
<dbReference type="GeneID" id="89942338"/>
<keyword evidence="3" id="KW-1185">Reference proteome</keyword>
<feature type="compositionally biased region" description="Basic and acidic residues" evidence="1">
    <location>
        <begin position="27"/>
        <end position="45"/>
    </location>
</feature>